<keyword evidence="6" id="KW-1185">Reference proteome</keyword>
<dbReference type="GO" id="GO:0006950">
    <property type="term" value="P:response to stress"/>
    <property type="evidence" value="ECO:0007669"/>
    <property type="project" value="TreeGrafter"/>
</dbReference>
<dbReference type="SUPFAM" id="SSF46785">
    <property type="entry name" value="Winged helix' DNA-binding domain"/>
    <property type="match status" value="1"/>
</dbReference>
<dbReference type="RefSeq" id="WP_073101680.1">
    <property type="nucleotide sequence ID" value="NZ_FQXE01000002.1"/>
</dbReference>
<reference evidence="5 6" key="1">
    <citation type="submission" date="2016-11" db="EMBL/GenBank/DDBJ databases">
        <authorList>
            <person name="Jaros S."/>
            <person name="Januszkiewicz K."/>
            <person name="Wedrychowicz H."/>
        </authorList>
    </citation>
    <scope>NUCLEOTIDE SEQUENCE [LARGE SCALE GENOMIC DNA]</scope>
    <source>
        <strain evidence="5 6">CGMCC 1.10190</strain>
    </source>
</reference>
<protein>
    <submittedName>
        <fullName evidence="5">Transcriptional regulator, MarR family</fullName>
    </submittedName>
</protein>
<organism evidence="5 6">
    <name type="scientific">Pollutimonas bauzanensis</name>
    <dbReference type="NCBI Taxonomy" id="658167"/>
    <lineage>
        <taxon>Bacteria</taxon>
        <taxon>Pseudomonadati</taxon>
        <taxon>Pseudomonadota</taxon>
        <taxon>Betaproteobacteria</taxon>
        <taxon>Burkholderiales</taxon>
        <taxon>Alcaligenaceae</taxon>
        <taxon>Pollutimonas</taxon>
    </lineage>
</organism>
<dbReference type="SMART" id="SM00347">
    <property type="entry name" value="HTH_MARR"/>
    <property type="match status" value="1"/>
</dbReference>
<dbReference type="EMBL" id="FQXE01000002">
    <property type="protein sequence ID" value="SHH03709.1"/>
    <property type="molecule type" value="Genomic_DNA"/>
</dbReference>
<dbReference type="Pfam" id="PF12802">
    <property type="entry name" value="MarR_2"/>
    <property type="match status" value="1"/>
</dbReference>
<feature type="domain" description="HTH marR-type" evidence="4">
    <location>
        <begin position="16"/>
        <end position="146"/>
    </location>
</feature>
<dbReference type="AlphaFoldDB" id="A0A1M5PQ95"/>
<evidence type="ECO:0000256" key="3">
    <source>
        <dbReference type="ARBA" id="ARBA00023163"/>
    </source>
</evidence>
<evidence type="ECO:0000259" key="4">
    <source>
        <dbReference type="PROSITE" id="PS50995"/>
    </source>
</evidence>
<dbReference type="InterPro" id="IPR036388">
    <property type="entry name" value="WH-like_DNA-bd_sf"/>
</dbReference>
<accession>A0A1M5PQ95</accession>
<dbReference type="InterPro" id="IPR039422">
    <property type="entry name" value="MarR/SlyA-like"/>
</dbReference>
<dbReference type="PROSITE" id="PS01117">
    <property type="entry name" value="HTH_MARR_1"/>
    <property type="match status" value="1"/>
</dbReference>
<dbReference type="GO" id="GO:0003677">
    <property type="term" value="F:DNA binding"/>
    <property type="evidence" value="ECO:0007669"/>
    <property type="project" value="UniProtKB-KW"/>
</dbReference>
<evidence type="ECO:0000313" key="6">
    <source>
        <dbReference type="Proteomes" id="UP000184226"/>
    </source>
</evidence>
<dbReference type="PROSITE" id="PS50995">
    <property type="entry name" value="HTH_MARR_2"/>
    <property type="match status" value="1"/>
</dbReference>
<keyword evidence="1" id="KW-0805">Transcription regulation</keyword>
<keyword evidence="3" id="KW-0804">Transcription</keyword>
<dbReference type="PANTHER" id="PTHR33164:SF43">
    <property type="entry name" value="HTH-TYPE TRANSCRIPTIONAL REPRESSOR YETL"/>
    <property type="match status" value="1"/>
</dbReference>
<sequence>MTSYNNPSKSLDGTPTAGDYQALATFRLALRRFMVFSESAAIEAGLRPQQHQALLIIKALSILSPPSVGEVAEHLLLRHHSAVELINRLVRMDLLLRFRDPEDRRRVRVALTPLGEEKLAVLATAHLEELRAVRPLLIKLLRHFDS</sequence>
<evidence type="ECO:0000256" key="1">
    <source>
        <dbReference type="ARBA" id="ARBA00023015"/>
    </source>
</evidence>
<evidence type="ECO:0000256" key="2">
    <source>
        <dbReference type="ARBA" id="ARBA00023125"/>
    </source>
</evidence>
<name>A0A1M5PQ95_9BURK</name>
<evidence type="ECO:0000313" key="5">
    <source>
        <dbReference type="EMBL" id="SHH03709.1"/>
    </source>
</evidence>
<dbReference type="STRING" id="658167.SAMN04488135_10216"/>
<dbReference type="Gene3D" id="1.10.10.10">
    <property type="entry name" value="Winged helix-like DNA-binding domain superfamily/Winged helix DNA-binding domain"/>
    <property type="match status" value="1"/>
</dbReference>
<dbReference type="PANTHER" id="PTHR33164">
    <property type="entry name" value="TRANSCRIPTIONAL REGULATOR, MARR FAMILY"/>
    <property type="match status" value="1"/>
</dbReference>
<dbReference type="GO" id="GO:0003700">
    <property type="term" value="F:DNA-binding transcription factor activity"/>
    <property type="evidence" value="ECO:0007669"/>
    <property type="project" value="InterPro"/>
</dbReference>
<gene>
    <name evidence="5" type="ORF">SAMN04488135_10216</name>
</gene>
<dbReference type="InterPro" id="IPR000835">
    <property type="entry name" value="HTH_MarR-typ"/>
</dbReference>
<dbReference type="Proteomes" id="UP000184226">
    <property type="component" value="Unassembled WGS sequence"/>
</dbReference>
<dbReference type="InterPro" id="IPR023187">
    <property type="entry name" value="Tscrpt_reg_MarR-type_CS"/>
</dbReference>
<dbReference type="InterPro" id="IPR036390">
    <property type="entry name" value="WH_DNA-bd_sf"/>
</dbReference>
<proteinExistence type="predicted"/>
<dbReference type="OrthoDB" id="8594189at2"/>
<keyword evidence="2" id="KW-0238">DNA-binding</keyword>